<keyword evidence="4 6" id="KW-1133">Transmembrane helix</keyword>
<feature type="transmembrane region" description="Helical" evidence="6">
    <location>
        <begin position="90"/>
        <end position="111"/>
    </location>
</feature>
<dbReference type="OrthoDB" id="18937at2759"/>
<sequence>MVLEGKTIFHKLWYFVTTYILTLKRFDLFLQGTLLIVILLETNVYLLLDRDANEGYLPKLVGEWVRLGAAGIEVVLGAAVAWFGKDRRQLALSGWLAATSVSGLLVFAFPFAVSNPPNVELCGGTEISLYNETPAYDSNITGRTAFLVITMLLCALSKVSIWAHGITYLDDHDPQNGAYFYGILISIRLSLGLSGFNWLRPSSTREDWWEAHLCLCMLTFMFSVLFTLFPRRMKSCVQEEEFGVDTGFCASLGRIVRNKVLIVQTLGFSFLSAAVFCYVLYDRAYVSARFHIETIRQDPRSSRTLSDIFRSLVIIFFVMIFRVRFSARRSDGVKTNTASRVGGVTAIFVAIFFTVMASISCNTGSIVGATGDGFEQPICSQQCGCNSERYGFSPVCAVDIDATFFSPCNAGCAEAEDLNGILLLQNCTCSTETLRAVRGACSLLSCRTAFGAYQVIYTVMLAVSGASFMMFGMAILRAVRPADKAIAVGTTYAVVALLAFVLGNLLYMAISYLTCVYPDEGACLLHHPSLWSASATSALLALLAAITSIIASKIPGPPKERSTEF</sequence>
<dbReference type="Proteomes" id="UP000494256">
    <property type="component" value="Unassembled WGS sequence"/>
</dbReference>
<keyword evidence="3 6" id="KW-0812">Transmembrane</keyword>
<dbReference type="InterPro" id="IPR004156">
    <property type="entry name" value="OATP"/>
</dbReference>
<feature type="transmembrane region" description="Helical" evidence="6">
    <location>
        <begin position="260"/>
        <end position="281"/>
    </location>
</feature>
<feature type="transmembrane region" description="Helical" evidence="6">
    <location>
        <begin position="337"/>
        <end position="359"/>
    </location>
</feature>
<feature type="transmembrane region" description="Helical" evidence="6">
    <location>
        <begin position="491"/>
        <end position="510"/>
    </location>
</feature>
<name>A0A8S0YYR3_ARCPL</name>
<accession>A0A8S0YYR3</accession>
<protein>
    <recommendedName>
        <fullName evidence="7">Kazal-like domain-containing protein</fullName>
    </recommendedName>
</protein>
<feature type="transmembrane region" description="Helical" evidence="6">
    <location>
        <begin position="455"/>
        <end position="479"/>
    </location>
</feature>
<dbReference type="GO" id="GO:0043252">
    <property type="term" value="P:sodium-independent organic anion transport"/>
    <property type="evidence" value="ECO:0007669"/>
    <property type="project" value="TreeGrafter"/>
</dbReference>
<feature type="transmembrane region" description="Helical" evidence="6">
    <location>
        <begin position="308"/>
        <end position="325"/>
    </location>
</feature>
<evidence type="ECO:0000256" key="3">
    <source>
        <dbReference type="ARBA" id="ARBA00022692"/>
    </source>
</evidence>
<evidence type="ECO:0000256" key="5">
    <source>
        <dbReference type="ARBA" id="ARBA00023136"/>
    </source>
</evidence>
<dbReference type="GO" id="GO:0016323">
    <property type="term" value="C:basolateral plasma membrane"/>
    <property type="evidence" value="ECO:0007669"/>
    <property type="project" value="TreeGrafter"/>
</dbReference>
<evidence type="ECO:0000256" key="2">
    <source>
        <dbReference type="ARBA" id="ARBA00022475"/>
    </source>
</evidence>
<dbReference type="Pfam" id="PF03137">
    <property type="entry name" value="OATP"/>
    <property type="match status" value="1"/>
</dbReference>
<feature type="domain" description="Kazal-like" evidence="7">
    <location>
        <begin position="373"/>
        <end position="431"/>
    </location>
</feature>
<feature type="transmembrane region" description="Helical" evidence="6">
    <location>
        <begin position="28"/>
        <end position="48"/>
    </location>
</feature>
<keyword evidence="5 6" id="KW-0472">Membrane</keyword>
<comment type="subcellular location">
    <subcellularLocation>
        <location evidence="1">Cell membrane</location>
        <topology evidence="1">Multi-pass membrane protein</topology>
    </subcellularLocation>
</comment>
<comment type="caution">
    <text evidence="8">The sequence shown here is derived from an EMBL/GenBank/DDBJ whole genome shotgun (WGS) entry which is preliminary data.</text>
</comment>
<evidence type="ECO:0000256" key="6">
    <source>
        <dbReference type="SAM" id="Phobius"/>
    </source>
</evidence>
<evidence type="ECO:0000256" key="4">
    <source>
        <dbReference type="ARBA" id="ARBA00022989"/>
    </source>
</evidence>
<gene>
    <name evidence="8" type="ORF">APLA_LOCUS2027</name>
</gene>
<feature type="transmembrane region" description="Helical" evidence="6">
    <location>
        <begin position="145"/>
        <end position="166"/>
    </location>
</feature>
<feature type="transmembrane region" description="Helical" evidence="6">
    <location>
        <begin position="64"/>
        <end position="83"/>
    </location>
</feature>
<dbReference type="EMBL" id="CADEBD010000175">
    <property type="protein sequence ID" value="CAB3224792.1"/>
    <property type="molecule type" value="Genomic_DNA"/>
</dbReference>
<dbReference type="AlphaFoldDB" id="A0A8S0YYR3"/>
<proteinExistence type="predicted"/>
<dbReference type="GO" id="GO:0015347">
    <property type="term" value="F:sodium-independent organic anion transmembrane transporter activity"/>
    <property type="evidence" value="ECO:0007669"/>
    <property type="project" value="TreeGrafter"/>
</dbReference>
<feature type="transmembrane region" description="Helical" evidence="6">
    <location>
        <begin position="208"/>
        <end position="229"/>
    </location>
</feature>
<feature type="transmembrane region" description="Helical" evidence="6">
    <location>
        <begin position="178"/>
        <end position="196"/>
    </location>
</feature>
<reference evidence="8 9" key="1">
    <citation type="submission" date="2020-04" db="EMBL/GenBank/DDBJ databases">
        <authorList>
            <person name="Wallbank WR R."/>
            <person name="Pardo Diaz C."/>
            <person name="Kozak K."/>
            <person name="Martin S."/>
            <person name="Jiggins C."/>
            <person name="Moest M."/>
            <person name="Warren A I."/>
            <person name="Byers J.R.P. K."/>
            <person name="Montejo-Kovacevich G."/>
            <person name="Yen C E."/>
        </authorList>
    </citation>
    <scope>NUCLEOTIDE SEQUENCE [LARGE SCALE GENOMIC DNA]</scope>
</reference>
<keyword evidence="2" id="KW-1003">Cell membrane</keyword>
<dbReference type="PANTHER" id="PTHR11388:SF158">
    <property type="entry name" value="ORGANIC ANION TRANSPORTING POLYPEPTIDE 33EB"/>
    <property type="match status" value="1"/>
</dbReference>
<organism evidence="8 9">
    <name type="scientific">Arctia plantaginis</name>
    <name type="common">Wood tiger moth</name>
    <name type="synonym">Phalaena plantaginis</name>
    <dbReference type="NCBI Taxonomy" id="874455"/>
    <lineage>
        <taxon>Eukaryota</taxon>
        <taxon>Metazoa</taxon>
        <taxon>Ecdysozoa</taxon>
        <taxon>Arthropoda</taxon>
        <taxon>Hexapoda</taxon>
        <taxon>Insecta</taxon>
        <taxon>Pterygota</taxon>
        <taxon>Neoptera</taxon>
        <taxon>Endopterygota</taxon>
        <taxon>Lepidoptera</taxon>
        <taxon>Glossata</taxon>
        <taxon>Ditrysia</taxon>
        <taxon>Noctuoidea</taxon>
        <taxon>Erebidae</taxon>
        <taxon>Arctiinae</taxon>
        <taxon>Arctia</taxon>
    </lineage>
</organism>
<evidence type="ECO:0000256" key="1">
    <source>
        <dbReference type="ARBA" id="ARBA00004651"/>
    </source>
</evidence>
<evidence type="ECO:0000259" key="7">
    <source>
        <dbReference type="PROSITE" id="PS51465"/>
    </source>
</evidence>
<evidence type="ECO:0000313" key="9">
    <source>
        <dbReference type="Proteomes" id="UP000494256"/>
    </source>
</evidence>
<dbReference type="PANTHER" id="PTHR11388">
    <property type="entry name" value="ORGANIC ANION TRANSPORTER"/>
    <property type="match status" value="1"/>
</dbReference>
<dbReference type="PROSITE" id="PS51465">
    <property type="entry name" value="KAZAL_2"/>
    <property type="match status" value="1"/>
</dbReference>
<evidence type="ECO:0000313" key="8">
    <source>
        <dbReference type="EMBL" id="CAB3224792.1"/>
    </source>
</evidence>
<feature type="transmembrane region" description="Helical" evidence="6">
    <location>
        <begin position="530"/>
        <end position="551"/>
    </location>
</feature>
<dbReference type="InterPro" id="IPR002350">
    <property type="entry name" value="Kazal_dom"/>
</dbReference>